<feature type="domain" description="Grh/CP2 DB" evidence="7">
    <location>
        <begin position="1"/>
        <end position="201"/>
    </location>
</feature>
<keyword evidence="5" id="KW-0539">Nucleus</keyword>
<accession>A0ABQ7JZ79</accession>
<gene>
    <name evidence="8" type="primary">GRHL1_2</name>
    <name evidence="8" type="ORF">BGZ96_008072</name>
</gene>
<feature type="compositionally biased region" description="Low complexity" evidence="6">
    <location>
        <begin position="320"/>
        <end position="343"/>
    </location>
</feature>
<evidence type="ECO:0000256" key="5">
    <source>
        <dbReference type="ARBA" id="ARBA00023242"/>
    </source>
</evidence>
<name>A0ABQ7JZ79_9FUNG</name>
<keyword evidence="9" id="KW-1185">Reference proteome</keyword>
<feature type="compositionally biased region" description="Low complexity" evidence="6">
    <location>
        <begin position="252"/>
        <end position="261"/>
    </location>
</feature>
<organism evidence="8 9">
    <name type="scientific">Linnemannia gamsii</name>
    <dbReference type="NCBI Taxonomy" id="64522"/>
    <lineage>
        <taxon>Eukaryota</taxon>
        <taxon>Fungi</taxon>
        <taxon>Fungi incertae sedis</taxon>
        <taxon>Mucoromycota</taxon>
        <taxon>Mortierellomycotina</taxon>
        <taxon>Mortierellomycetes</taxon>
        <taxon>Mortierellales</taxon>
        <taxon>Mortierellaceae</taxon>
        <taxon>Linnemannia</taxon>
    </lineage>
</organism>
<dbReference type="Pfam" id="PF25416">
    <property type="entry name" value="GRHL1_C"/>
    <property type="match status" value="1"/>
</dbReference>
<dbReference type="PROSITE" id="PS51968">
    <property type="entry name" value="GRH_CP2_DB"/>
    <property type="match status" value="1"/>
</dbReference>
<keyword evidence="2" id="KW-0805">Transcription regulation</keyword>
<feature type="region of interest" description="Disordered" evidence="6">
    <location>
        <begin position="210"/>
        <end position="343"/>
    </location>
</feature>
<feature type="compositionally biased region" description="Polar residues" evidence="6">
    <location>
        <begin position="303"/>
        <end position="316"/>
    </location>
</feature>
<protein>
    <submittedName>
        <fullName evidence="8">Grainyhead-like</fullName>
    </submittedName>
</protein>
<dbReference type="InterPro" id="IPR040167">
    <property type="entry name" value="TF_CP2-like"/>
</dbReference>
<evidence type="ECO:0000313" key="9">
    <source>
        <dbReference type="Proteomes" id="UP001194696"/>
    </source>
</evidence>
<comment type="subcellular location">
    <subcellularLocation>
        <location evidence="1">Nucleus</location>
    </subcellularLocation>
</comment>
<dbReference type="PANTHER" id="PTHR11037:SF20">
    <property type="entry name" value="PROTEIN GRAINYHEAD"/>
    <property type="match status" value="1"/>
</dbReference>
<dbReference type="InterPro" id="IPR057520">
    <property type="entry name" value="GRHL1/CP2_C"/>
</dbReference>
<proteinExistence type="predicted"/>
<dbReference type="PANTHER" id="PTHR11037">
    <property type="entry name" value="TRANSCRIPTION FACTOR CP2"/>
    <property type="match status" value="1"/>
</dbReference>
<feature type="compositionally biased region" description="Low complexity" evidence="6">
    <location>
        <begin position="275"/>
        <end position="302"/>
    </location>
</feature>
<evidence type="ECO:0000256" key="4">
    <source>
        <dbReference type="ARBA" id="ARBA00023163"/>
    </source>
</evidence>
<feature type="non-terminal residue" evidence="8">
    <location>
        <position position="1"/>
    </location>
</feature>
<keyword evidence="4" id="KW-0804">Transcription</keyword>
<evidence type="ECO:0000256" key="1">
    <source>
        <dbReference type="ARBA" id="ARBA00004123"/>
    </source>
</evidence>
<evidence type="ECO:0000313" key="8">
    <source>
        <dbReference type="EMBL" id="KAG0288110.1"/>
    </source>
</evidence>
<evidence type="ECO:0000259" key="7">
    <source>
        <dbReference type="PROSITE" id="PS51968"/>
    </source>
</evidence>
<dbReference type="Proteomes" id="UP001194696">
    <property type="component" value="Unassembled WGS sequence"/>
</dbReference>
<evidence type="ECO:0000256" key="2">
    <source>
        <dbReference type="ARBA" id="ARBA00023015"/>
    </source>
</evidence>
<keyword evidence="3" id="KW-0238">DNA-binding</keyword>
<evidence type="ECO:0000256" key="6">
    <source>
        <dbReference type="SAM" id="MobiDB-lite"/>
    </source>
</evidence>
<sequence>QFYTVVLEDTEEFDGDITSVIKVTFHDGTHRKLAARYWSFWLSQQSNPKIARALDIEKASSSGMMEVQSKTFDRISFKWNGKAGAKLMVRFNCLSTDFSRIKGVKGIPLRVHVDTMTDDDNSGGEHSMERSFAKIKLFRDKGAERKNKDDHKHLEKMWDKMRGKNADTNPLVNMLAPVQSVSLFSECMDHPEGSGEDETLDLSETLAHDTENDADSTGGGGGGEDGATASETSSRQDSEVTRQSPGGGGGNNNSNNAESSSLVPVTKKRRRATDNAGSGNSSSNNNSHFDQQYSHQQQQQSQVGYLNSSSSPSTASVGFPNSNGSSSINPSNNTSSINSGSSGSMMATMSSDLFLDRDPSYVPQTRKKRPVLCLYIKIGGESVYRAVYLEKYTLTDLIQKLSEKLEIQSSTISCVYRKTTKKELMVRVDDSMVAQMTDELDMVVDYDFNQMDGSVNLTLKY</sequence>
<reference evidence="8 9" key="1">
    <citation type="journal article" date="2020" name="Fungal Divers.">
        <title>Resolving the Mortierellaceae phylogeny through synthesis of multi-gene phylogenetics and phylogenomics.</title>
        <authorList>
            <person name="Vandepol N."/>
            <person name="Liber J."/>
            <person name="Desiro A."/>
            <person name="Na H."/>
            <person name="Kennedy M."/>
            <person name="Barry K."/>
            <person name="Grigoriev I.V."/>
            <person name="Miller A.N."/>
            <person name="O'Donnell K."/>
            <person name="Stajich J.E."/>
            <person name="Bonito G."/>
        </authorList>
    </citation>
    <scope>NUCLEOTIDE SEQUENCE [LARGE SCALE GENOMIC DNA]</scope>
    <source>
        <strain evidence="8 9">AD045</strain>
    </source>
</reference>
<dbReference type="InterPro" id="IPR007604">
    <property type="entry name" value="CP2"/>
</dbReference>
<comment type="caution">
    <text evidence="8">The sequence shown here is derived from an EMBL/GenBank/DDBJ whole genome shotgun (WGS) entry which is preliminary data.</text>
</comment>
<dbReference type="Pfam" id="PF04516">
    <property type="entry name" value="CP2"/>
    <property type="match status" value="1"/>
</dbReference>
<evidence type="ECO:0000256" key="3">
    <source>
        <dbReference type="ARBA" id="ARBA00023125"/>
    </source>
</evidence>
<dbReference type="EMBL" id="JAAAIM010000434">
    <property type="protein sequence ID" value="KAG0288110.1"/>
    <property type="molecule type" value="Genomic_DNA"/>
</dbReference>